<keyword evidence="2" id="KW-1185">Reference proteome</keyword>
<dbReference type="EMBL" id="FUWJ01000006">
    <property type="protein sequence ID" value="SKA22425.1"/>
    <property type="molecule type" value="Genomic_DNA"/>
</dbReference>
<organism evidence="1 2">
    <name type="scientific">Enhydrobacter aerosaccus</name>
    <dbReference type="NCBI Taxonomy" id="225324"/>
    <lineage>
        <taxon>Bacteria</taxon>
        <taxon>Pseudomonadati</taxon>
        <taxon>Pseudomonadota</taxon>
        <taxon>Alphaproteobacteria</taxon>
        <taxon>Hyphomicrobiales</taxon>
        <taxon>Enhydrobacter</taxon>
    </lineage>
</organism>
<protein>
    <submittedName>
        <fullName evidence="1">2-keto-4-pentenoate hydratase</fullName>
    </submittedName>
</protein>
<dbReference type="Gene3D" id="3.90.850.10">
    <property type="entry name" value="Fumarylacetoacetase-like, C-terminal domain"/>
    <property type="match status" value="1"/>
</dbReference>
<dbReference type="PANTHER" id="PTHR30143:SF0">
    <property type="entry name" value="2-KETO-4-PENTENOATE HYDRATASE"/>
    <property type="match status" value="1"/>
</dbReference>
<dbReference type="OrthoDB" id="9792137at2"/>
<dbReference type="RefSeq" id="WP_085935980.1">
    <property type="nucleotide sequence ID" value="NZ_FUWJ01000006.1"/>
</dbReference>
<dbReference type="GO" id="GO:0008684">
    <property type="term" value="F:2-oxopent-4-enoate hydratase activity"/>
    <property type="evidence" value="ECO:0007669"/>
    <property type="project" value="TreeGrafter"/>
</dbReference>
<name>A0A1T4S2G7_9HYPH</name>
<dbReference type="SUPFAM" id="SSF56529">
    <property type="entry name" value="FAH"/>
    <property type="match status" value="1"/>
</dbReference>
<dbReference type="STRING" id="225324.SAMN02745126_04311"/>
<dbReference type="Proteomes" id="UP000190092">
    <property type="component" value="Unassembled WGS sequence"/>
</dbReference>
<proteinExistence type="predicted"/>
<evidence type="ECO:0000313" key="2">
    <source>
        <dbReference type="Proteomes" id="UP000190092"/>
    </source>
</evidence>
<dbReference type="PANTHER" id="PTHR30143">
    <property type="entry name" value="ACID HYDRATASE"/>
    <property type="match status" value="1"/>
</dbReference>
<evidence type="ECO:0000313" key="1">
    <source>
        <dbReference type="EMBL" id="SKA22425.1"/>
    </source>
</evidence>
<dbReference type="GO" id="GO:0005737">
    <property type="term" value="C:cytoplasm"/>
    <property type="evidence" value="ECO:0007669"/>
    <property type="project" value="TreeGrafter"/>
</dbReference>
<dbReference type="InterPro" id="IPR036663">
    <property type="entry name" value="Fumarylacetoacetase_C_sf"/>
</dbReference>
<reference evidence="2" key="1">
    <citation type="submission" date="2017-02" db="EMBL/GenBank/DDBJ databases">
        <authorList>
            <person name="Varghese N."/>
            <person name="Submissions S."/>
        </authorList>
    </citation>
    <scope>NUCLEOTIDE SEQUENCE [LARGE SCALE GENOMIC DNA]</scope>
    <source>
        <strain evidence="2">ATCC 27094</strain>
    </source>
</reference>
<dbReference type="AlphaFoldDB" id="A0A1T4S2G7"/>
<gene>
    <name evidence="1" type="ORF">SAMN02745126_04311</name>
</gene>
<accession>A0A1T4S2G7</accession>
<sequence length="266" mass="29338">MALNVNKVANWLYSVEKARAVVGWWPAQYMPEDERTAYKIQDAFLKKIIAKQGPVVGYKIGLTAPQIWEQTGLRSPAYGPIRKRRVFEGKTSVRADRWTRLGVELEIILTVNADVPKPKGKPYDKDTIAPYVDSARAGFELIEDRGADYSRLTAFALIMDLGWNGGSLLAKPNKNWRNLDLGNLEGSISFDGKVVRTGHSGDVMGHCYNSLAWVANKLAEHGKTLKKGMIVSTGSMVACQFVPPGSTAVGRIEGLGEVTLKYELPK</sequence>
<dbReference type="InterPro" id="IPR050772">
    <property type="entry name" value="Hydratase-Decarb/MhpD_sf"/>
</dbReference>